<protein>
    <submittedName>
        <fullName evidence="2">Uncharacterized protein</fullName>
    </submittedName>
</protein>
<feature type="region of interest" description="Disordered" evidence="1">
    <location>
        <begin position="147"/>
        <end position="212"/>
    </location>
</feature>
<evidence type="ECO:0000313" key="2">
    <source>
        <dbReference type="EMBL" id="KAK8238586.1"/>
    </source>
</evidence>
<accession>A0ABR1YUD9</accession>
<organism evidence="2 3">
    <name type="scientific">Phyllosticta capitalensis</name>
    <dbReference type="NCBI Taxonomy" id="121624"/>
    <lineage>
        <taxon>Eukaryota</taxon>
        <taxon>Fungi</taxon>
        <taxon>Dikarya</taxon>
        <taxon>Ascomycota</taxon>
        <taxon>Pezizomycotina</taxon>
        <taxon>Dothideomycetes</taxon>
        <taxon>Dothideomycetes incertae sedis</taxon>
        <taxon>Botryosphaeriales</taxon>
        <taxon>Phyllostictaceae</taxon>
        <taxon>Phyllosticta</taxon>
    </lineage>
</organism>
<evidence type="ECO:0000256" key="1">
    <source>
        <dbReference type="SAM" id="MobiDB-lite"/>
    </source>
</evidence>
<proteinExistence type="predicted"/>
<dbReference type="EMBL" id="JBBWRZ010000004">
    <property type="protein sequence ID" value="KAK8238586.1"/>
    <property type="molecule type" value="Genomic_DNA"/>
</dbReference>
<gene>
    <name evidence="2" type="ORF">HDK90DRAFT_483600</name>
</gene>
<sequence>MFENLLDGGAIVLLPAFPDDRDPVGEDEWVPKEDRWKVAVLWGGYEKVQTLRDAYGDVFKDFPVANLHGRLLGFRTKNRPGRRYVWFRFAMNILRRENFRIPNYEEDVKYYGQYWGTPGKYMRKSTLKKMAHCLAHTDRVGALAEFTAEDVPPDKEDEKKNDEKKNERLCNEEAFSMHAGTLIDLGKDPPPPEDWIQGHKYSPAKSAGKGGK</sequence>
<name>A0ABR1YUD9_9PEZI</name>
<keyword evidence="3" id="KW-1185">Reference proteome</keyword>
<feature type="compositionally biased region" description="Basic and acidic residues" evidence="1">
    <location>
        <begin position="152"/>
        <end position="171"/>
    </location>
</feature>
<dbReference type="Proteomes" id="UP001492380">
    <property type="component" value="Unassembled WGS sequence"/>
</dbReference>
<evidence type="ECO:0000313" key="3">
    <source>
        <dbReference type="Proteomes" id="UP001492380"/>
    </source>
</evidence>
<comment type="caution">
    <text evidence="2">The sequence shown here is derived from an EMBL/GenBank/DDBJ whole genome shotgun (WGS) entry which is preliminary data.</text>
</comment>
<reference evidence="2 3" key="1">
    <citation type="submission" date="2024-04" db="EMBL/GenBank/DDBJ databases">
        <title>Phyllosticta paracitricarpa is synonymous to the EU quarantine fungus P. citricarpa based on phylogenomic analyses.</title>
        <authorList>
            <consortium name="Lawrence Berkeley National Laboratory"/>
            <person name="Van Ingen-Buijs V.A."/>
            <person name="Van Westerhoven A.C."/>
            <person name="Haridas S."/>
            <person name="Skiadas P."/>
            <person name="Martin F."/>
            <person name="Groenewald J.Z."/>
            <person name="Crous P.W."/>
            <person name="Seidl M.F."/>
        </authorList>
    </citation>
    <scope>NUCLEOTIDE SEQUENCE [LARGE SCALE GENOMIC DNA]</scope>
    <source>
        <strain evidence="2 3">CBS 123374</strain>
    </source>
</reference>